<comment type="similarity">
    <text evidence="2">Belongs to the OS-9 family.</text>
</comment>
<evidence type="ECO:0000256" key="9">
    <source>
        <dbReference type="ARBA" id="ARBA00066177"/>
    </source>
</evidence>
<proteinExistence type="inferred from homology"/>
<comment type="function">
    <text evidence="8">Lectin component of the HRD1 complex, which functions in endoplasmic reticulum (ER) quality control and ER-associated degradation (ERAD). Specifically recognizes and binds improperly folded glycoproteins as well as hyperglycosylated proteins, retain them in the ER, and transfers them to the ubiquitination machinery and promote their degradation. Possible targets include TRPV4 as well as hyperglycosylated HSP90B1.</text>
</comment>
<dbReference type="FunFam" id="2.70.130.10:FF:000002">
    <property type="entry name" value="protein OS-9 isoform X1"/>
    <property type="match status" value="1"/>
</dbReference>
<evidence type="ECO:0000256" key="11">
    <source>
        <dbReference type="SAM" id="MobiDB-lite"/>
    </source>
</evidence>
<evidence type="ECO:0000313" key="15">
    <source>
        <dbReference type="Proteomes" id="UP000242188"/>
    </source>
</evidence>
<evidence type="ECO:0000256" key="12">
    <source>
        <dbReference type="SAM" id="SignalP"/>
    </source>
</evidence>
<dbReference type="GO" id="GO:0005788">
    <property type="term" value="C:endoplasmic reticulum lumen"/>
    <property type="evidence" value="ECO:0007669"/>
    <property type="project" value="UniProtKB-SubCell"/>
</dbReference>
<comment type="subcellular location">
    <subcellularLocation>
        <location evidence="1">Endoplasmic reticulum lumen</location>
    </subcellularLocation>
</comment>
<dbReference type="PANTHER" id="PTHR15414:SF5">
    <property type="entry name" value="PROTEIN OS-9"/>
    <property type="match status" value="1"/>
</dbReference>
<evidence type="ECO:0000256" key="6">
    <source>
        <dbReference type="ARBA" id="ARBA00023157"/>
    </source>
</evidence>
<dbReference type="Pfam" id="PF07915">
    <property type="entry name" value="PRKCSH"/>
    <property type="match status" value="1"/>
</dbReference>
<dbReference type="InterPro" id="IPR045149">
    <property type="entry name" value="OS-9-like"/>
</dbReference>
<evidence type="ECO:0000256" key="7">
    <source>
        <dbReference type="ARBA" id="ARBA00023180"/>
    </source>
</evidence>
<dbReference type="Gene3D" id="2.70.130.10">
    <property type="entry name" value="Mannose-6-phosphate receptor binding domain"/>
    <property type="match status" value="1"/>
</dbReference>
<evidence type="ECO:0000256" key="3">
    <source>
        <dbReference type="ARBA" id="ARBA00022729"/>
    </source>
</evidence>
<name>A0A210PYZ5_MIZYE</name>
<reference evidence="14 15" key="1">
    <citation type="journal article" date="2017" name="Nat. Ecol. Evol.">
        <title>Scallop genome provides insights into evolution of bilaterian karyotype and development.</title>
        <authorList>
            <person name="Wang S."/>
            <person name="Zhang J."/>
            <person name="Jiao W."/>
            <person name="Li J."/>
            <person name="Xun X."/>
            <person name="Sun Y."/>
            <person name="Guo X."/>
            <person name="Huan P."/>
            <person name="Dong B."/>
            <person name="Zhang L."/>
            <person name="Hu X."/>
            <person name="Sun X."/>
            <person name="Wang J."/>
            <person name="Zhao C."/>
            <person name="Wang Y."/>
            <person name="Wang D."/>
            <person name="Huang X."/>
            <person name="Wang R."/>
            <person name="Lv J."/>
            <person name="Li Y."/>
            <person name="Zhang Z."/>
            <person name="Liu B."/>
            <person name="Lu W."/>
            <person name="Hui Y."/>
            <person name="Liang J."/>
            <person name="Zhou Z."/>
            <person name="Hou R."/>
            <person name="Li X."/>
            <person name="Liu Y."/>
            <person name="Li H."/>
            <person name="Ning X."/>
            <person name="Lin Y."/>
            <person name="Zhao L."/>
            <person name="Xing Q."/>
            <person name="Dou J."/>
            <person name="Li Y."/>
            <person name="Mao J."/>
            <person name="Guo H."/>
            <person name="Dou H."/>
            <person name="Li T."/>
            <person name="Mu C."/>
            <person name="Jiang W."/>
            <person name="Fu Q."/>
            <person name="Fu X."/>
            <person name="Miao Y."/>
            <person name="Liu J."/>
            <person name="Yu Q."/>
            <person name="Li R."/>
            <person name="Liao H."/>
            <person name="Li X."/>
            <person name="Kong Y."/>
            <person name="Jiang Z."/>
            <person name="Chourrout D."/>
            <person name="Li R."/>
            <person name="Bao Z."/>
        </authorList>
    </citation>
    <scope>NUCLEOTIDE SEQUENCE [LARGE SCALE GENOMIC DNA]</scope>
    <source>
        <strain evidence="14 15">PY_sf001</strain>
    </source>
</reference>
<dbReference type="EMBL" id="NEDP02005369">
    <property type="protein sequence ID" value="OWF41703.1"/>
    <property type="molecule type" value="Genomic_DNA"/>
</dbReference>
<keyword evidence="4" id="KW-0430">Lectin</keyword>
<dbReference type="GO" id="GO:0030968">
    <property type="term" value="P:endoplasmic reticulum unfolded protein response"/>
    <property type="evidence" value="ECO:0007669"/>
    <property type="project" value="InterPro"/>
</dbReference>
<feature type="compositionally biased region" description="Acidic residues" evidence="11">
    <location>
        <begin position="594"/>
        <end position="611"/>
    </location>
</feature>
<evidence type="ECO:0000256" key="1">
    <source>
        <dbReference type="ARBA" id="ARBA00004319"/>
    </source>
</evidence>
<dbReference type="SUPFAM" id="SSF50911">
    <property type="entry name" value="Mannose 6-phosphate receptor domain"/>
    <property type="match status" value="1"/>
</dbReference>
<feature type="region of interest" description="Disordered" evidence="11">
    <location>
        <begin position="268"/>
        <end position="372"/>
    </location>
</feature>
<keyword evidence="3 12" id="KW-0732">Signal</keyword>
<keyword evidence="6" id="KW-1015">Disulfide bond</keyword>
<evidence type="ECO:0000256" key="4">
    <source>
        <dbReference type="ARBA" id="ARBA00022734"/>
    </source>
</evidence>
<dbReference type="OrthoDB" id="448954at2759"/>
<accession>A0A210PYZ5</accession>
<keyword evidence="15" id="KW-1185">Reference proteome</keyword>
<feature type="domain" description="MRH" evidence="13">
    <location>
        <begin position="107"/>
        <end position="229"/>
    </location>
</feature>
<feature type="region of interest" description="Disordered" evidence="11">
    <location>
        <begin position="588"/>
        <end position="626"/>
    </location>
</feature>
<protein>
    <recommendedName>
        <fullName evidence="10">Protein OS-9</fullName>
    </recommendedName>
</protein>
<dbReference type="GO" id="GO:0030246">
    <property type="term" value="F:carbohydrate binding"/>
    <property type="evidence" value="ECO:0007669"/>
    <property type="project" value="UniProtKB-KW"/>
</dbReference>
<sequence length="749" mass="86445">MATKTDGLLVAFLFIYFIRKCHPADGFLDIEELKSVHYGLDIISEPVVSTQTDTASSSNNIQVTSKYGQHYRCSFPNRMEADKKKEEEEKVAMETGIPELLKPLETGPCLFKNKDWWSYEFCYGKYIRQFHIEDGKIVGEVTFLGYYESEFDWNNQTDQDKRVKNYNRLNRYHSQQYINGTRCDLTGRPRKTEVRFVCEEGAGDTISRIDEPETCVYILKVHTTKICHHPYLKPPTKNTPVPITCQPLLSEIQFTEYKQQQLEQQRLKEESERKLKEKQEQEKQARLKRQKLQQEQQAKLKEQSDKSSIQKMLKSPDISWKDEDSQRHVSTVTDPEAEPEDTKLGSKDTQTGSDSDDENLEELMGSSLGNNKQLEKLLRNSLNEAMKEHTEEEGDASLKMKPHSVKVVHTMDELKEAVQKAQGDAEAYLQSHKEEEEEGEIGTSTGAELEDDSLQDKMFKLKKLGGVPHEEFDEDFDETELDMIKEFNKDLEEMDTLKLSQYKEFFRKNKKRFLSVKKRIQESMMQEFDNIISEAGEELGMTDEELNTDVDRSETFSHMSKIHNKLLDKLDKTEKDIRKVDKEISMLKEKSYNSDEDVDETEDESDDEDENLVSGDLKNKVKGPVKSQDDRVKIRVTKVSKSDYGSLQAKQTAETEKLEKEVKEGLKEAGLDLGGGKIQVKIITAGYQGDEDSVHVLSDEESKSFKNMIVSILEGDSEAAREEQQHNAMEQNYNFVWEKNKKKEDTLPP</sequence>
<dbReference type="InterPro" id="IPR012913">
    <property type="entry name" value="OS9-like_dom"/>
</dbReference>
<dbReference type="InterPro" id="IPR044865">
    <property type="entry name" value="MRH_dom"/>
</dbReference>
<feature type="signal peptide" evidence="12">
    <location>
        <begin position="1"/>
        <end position="23"/>
    </location>
</feature>
<comment type="caution">
    <text evidence="14">The sequence shown here is derived from an EMBL/GenBank/DDBJ whole genome shotgun (WGS) entry which is preliminary data.</text>
</comment>
<dbReference type="GO" id="GO:0030970">
    <property type="term" value="P:retrograde protein transport, ER to cytosol"/>
    <property type="evidence" value="ECO:0007669"/>
    <property type="project" value="TreeGrafter"/>
</dbReference>
<keyword evidence="7" id="KW-0325">Glycoprotein</keyword>
<dbReference type="Proteomes" id="UP000242188">
    <property type="component" value="Unassembled WGS sequence"/>
</dbReference>
<dbReference type="AlphaFoldDB" id="A0A210PYZ5"/>
<evidence type="ECO:0000259" key="13">
    <source>
        <dbReference type="PROSITE" id="PS51914"/>
    </source>
</evidence>
<feature type="compositionally biased region" description="Basic and acidic residues" evidence="11">
    <location>
        <begin position="268"/>
        <end position="285"/>
    </location>
</feature>
<evidence type="ECO:0000256" key="10">
    <source>
        <dbReference type="ARBA" id="ARBA00069647"/>
    </source>
</evidence>
<organism evidence="14 15">
    <name type="scientific">Mizuhopecten yessoensis</name>
    <name type="common">Japanese scallop</name>
    <name type="synonym">Patinopecten yessoensis</name>
    <dbReference type="NCBI Taxonomy" id="6573"/>
    <lineage>
        <taxon>Eukaryota</taxon>
        <taxon>Metazoa</taxon>
        <taxon>Spiralia</taxon>
        <taxon>Lophotrochozoa</taxon>
        <taxon>Mollusca</taxon>
        <taxon>Bivalvia</taxon>
        <taxon>Autobranchia</taxon>
        <taxon>Pteriomorphia</taxon>
        <taxon>Pectinida</taxon>
        <taxon>Pectinoidea</taxon>
        <taxon>Pectinidae</taxon>
        <taxon>Mizuhopecten</taxon>
    </lineage>
</organism>
<evidence type="ECO:0000256" key="8">
    <source>
        <dbReference type="ARBA" id="ARBA00053710"/>
    </source>
</evidence>
<dbReference type="InterPro" id="IPR009011">
    <property type="entry name" value="Man6P_isomerase_rcpt-bd_dom_sf"/>
</dbReference>
<dbReference type="PANTHER" id="PTHR15414">
    <property type="entry name" value="OS-9-RELATED"/>
    <property type="match status" value="1"/>
</dbReference>
<dbReference type="STRING" id="6573.A0A210PYZ5"/>
<comment type="subunit">
    <text evidence="9">Component of the HRD1 complex, which comprises at least SYNV1/HRD1, DERL1/2, FAM8A1, HERPUD1/HERP, OS9, SEL1L and UBE2J1. FAM8A1 is stabilized by interaction with SYNV1, which prevents its proteasomal degradation. OS9 and UBE2J1 recruitment to the complex may be mediated by SEL1L. Through this complex, may interact with ERLEC1 and HSPA5. Interacts (via C-terminus) with CPNE6 (via second C2 domain); this interaction occurs in a calcium-dependent manner in vitro. Interacts with CREB3.</text>
</comment>
<feature type="region of interest" description="Disordered" evidence="11">
    <location>
        <begin position="417"/>
        <end position="452"/>
    </location>
</feature>
<feature type="chain" id="PRO_5012374495" description="Protein OS-9" evidence="12">
    <location>
        <begin position="24"/>
        <end position="749"/>
    </location>
</feature>
<gene>
    <name evidence="14" type="ORF">KP79_PYT02138</name>
</gene>
<dbReference type="PROSITE" id="PS51914">
    <property type="entry name" value="MRH"/>
    <property type="match status" value="1"/>
</dbReference>
<evidence type="ECO:0000256" key="5">
    <source>
        <dbReference type="ARBA" id="ARBA00022824"/>
    </source>
</evidence>
<evidence type="ECO:0000256" key="2">
    <source>
        <dbReference type="ARBA" id="ARBA00009918"/>
    </source>
</evidence>
<keyword evidence="5" id="KW-0256">Endoplasmic reticulum</keyword>
<evidence type="ECO:0000313" key="14">
    <source>
        <dbReference type="EMBL" id="OWF41703.1"/>
    </source>
</evidence>